<organism evidence="2 3">
    <name type="scientific">Photobacterium lutimaris</name>
    <dbReference type="NCBI Taxonomy" id="388278"/>
    <lineage>
        <taxon>Bacteria</taxon>
        <taxon>Pseudomonadati</taxon>
        <taxon>Pseudomonadota</taxon>
        <taxon>Gammaproteobacteria</taxon>
        <taxon>Vibrionales</taxon>
        <taxon>Vibrionaceae</taxon>
        <taxon>Photobacterium</taxon>
    </lineage>
</organism>
<dbReference type="CDD" id="cd00038">
    <property type="entry name" value="CAP_ED"/>
    <property type="match status" value="1"/>
</dbReference>
<dbReference type="SUPFAM" id="SSF46785">
    <property type="entry name" value="Winged helix' DNA-binding domain"/>
    <property type="match status" value="1"/>
</dbReference>
<dbReference type="GO" id="GO:0005829">
    <property type="term" value="C:cytosol"/>
    <property type="evidence" value="ECO:0007669"/>
    <property type="project" value="TreeGrafter"/>
</dbReference>
<evidence type="ECO:0000313" key="3">
    <source>
        <dbReference type="Proteomes" id="UP000241222"/>
    </source>
</evidence>
<dbReference type="PANTHER" id="PTHR24567:SF26">
    <property type="entry name" value="REGULATORY PROTEIN YEIL"/>
    <property type="match status" value="1"/>
</dbReference>
<dbReference type="InterPro" id="IPR050397">
    <property type="entry name" value="Env_Response_Regulators"/>
</dbReference>
<evidence type="ECO:0000313" key="2">
    <source>
        <dbReference type="EMBL" id="PSU34207.1"/>
    </source>
</evidence>
<accession>A0A2T3IZV7</accession>
<gene>
    <name evidence="2" type="ORF">C9I99_09485</name>
</gene>
<dbReference type="SMART" id="SM00100">
    <property type="entry name" value="cNMP"/>
    <property type="match status" value="1"/>
</dbReference>
<dbReference type="Proteomes" id="UP000241222">
    <property type="component" value="Unassembled WGS sequence"/>
</dbReference>
<protein>
    <submittedName>
        <fullName evidence="2">Crp/Fnr family transcriptional regulator</fullName>
    </submittedName>
</protein>
<dbReference type="InterPro" id="IPR014710">
    <property type="entry name" value="RmlC-like_jellyroll"/>
</dbReference>
<keyword evidence="3" id="KW-1185">Reference proteome</keyword>
<dbReference type="EMBL" id="PYMH01000003">
    <property type="protein sequence ID" value="PSU34207.1"/>
    <property type="molecule type" value="Genomic_DNA"/>
</dbReference>
<evidence type="ECO:0000259" key="1">
    <source>
        <dbReference type="PROSITE" id="PS50042"/>
    </source>
</evidence>
<dbReference type="PANTHER" id="PTHR24567">
    <property type="entry name" value="CRP FAMILY TRANSCRIPTIONAL REGULATORY PROTEIN"/>
    <property type="match status" value="1"/>
</dbReference>
<dbReference type="InterPro" id="IPR018490">
    <property type="entry name" value="cNMP-bd_dom_sf"/>
</dbReference>
<dbReference type="PROSITE" id="PS50042">
    <property type="entry name" value="CNMP_BINDING_3"/>
    <property type="match status" value="1"/>
</dbReference>
<dbReference type="RefSeq" id="WP_107348633.1">
    <property type="nucleotide sequence ID" value="NZ_PYMH01000003.1"/>
</dbReference>
<dbReference type="AlphaFoldDB" id="A0A2T3IZV7"/>
<proteinExistence type="predicted"/>
<dbReference type="GO" id="GO:0003700">
    <property type="term" value="F:DNA-binding transcription factor activity"/>
    <property type="evidence" value="ECO:0007669"/>
    <property type="project" value="TreeGrafter"/>
</dbReference>
<reference evidence="2 3" key="1">
    <citation type="submission" date="2018-03" db="EMBL/GenBank/DDBJ databases">
        <title>Whole genome sequencing of Histamine producing bacteria.</title>
        <authorList>
            <person name="Butler K."/>
        </authorList>
    </citation>
    <scope>NUCLEOTIDE SEQUENCE [LARGE SCALE GENOMIC DNA]</scope>
    <source>
        <strain evidence="2 3">JCM 13586</strain>
    </source>
</reference>
<feature type="domain" description="Cyclic nucleotide-binding" evidence="1">
    <location>
        <begin position="1"/>
        <end position="117"/>
    </location>
</feature>
<dbReference type="OrthoDB" id="6622916at2"/>
<dbReference type="Gene3D" id="2.60.120.10">
    <property type="entry name" value="Jelly Rolls"/>
    <property type="match status" value="1"/>
</dbReference>
<comment type="caution">
    <text evidence="2">The sequence shown here is derived from an EMBL/GenBank/DDBJ whole genome shotgun (WGS) entry which is preliminary data.</text>
</comment>
<sequence length="207" mass="23865">MDIDIRRHLTDQTETIDVSKKQVVYHNGLPAKGFYYLEQGLVGLYQVSENGKESLLRVYGPGSYFGYRSLFTAQNYPSTARAMIDSTVVRINVNDFKSLDTTAPSLARFLMAEVCSELGEAEKRLMQFNAFSAKKRILDTIFYMFQTYPEYPWTYREIGEYSGTDTTTVIRYCKILKEKGILDKNSRKPQPVNLQQLADYRKSLLIK</sequence>
<dbReference type="InterPro" id="IPR036390">
    <property type="entry name" value="WH_DNA-bd_sf"/>
</dbReference>
<name>A0A2T3IZV7_9GAMM</name>
<dbReference type="InterPro" id="IPR000595">
    <property type="entry name" value="cNMP-bd_dom"/>
</dbReference>
<dbReference type="Pfam" id="PF00027">
    <property type="entry name" value="cNMP_binding"/>
    <property type="match status" value="1"/>
</dbReference>
<dbReference type="SUPFAM" id="SSF51206">
    <property type="entry name" value="cAMP-binding domain-like"/>
    <property type="match status" value="1"/>
</dbReference>